<organism evidence="2 4">
    <name type="scientific">Rozella allomycis (strain CSF55)</name>
    <dbReference type="NCBI Taxonomy" id="988480"/>
    <lineage>
        <taxon>Eukaryota</taxon>
        <taxon>Fungi</taxon>
        <taxon>Fungi incertae sedis</taxon>
        <taxon>Cryptomycota</taxon>
        <taxon>Cryptomycota incertae sedis</taxon>
        <taxon>Rozella</taxon>
    </lineage>
</organism>
<dbReference type="AlphaFoldDB" id="A0A075AWS0"/>
<reference evidence="3" key="3">
    <citation type="submission" date="2018-08" db="EMBL/GenBank/DDBJ databases">
        <title>Leveraging single-cell genomics to expand the Fungal Tree of Life.</title>
        <authorList>
            <consortium name="DOE Joint Genome Institute"/>
            <person name="Ahrendt S.R."/>
            <person name="Quandt C.A."/>
            <person name="Ciobanu D."/>
            <person name="Clum A."/>
            <person name="Salamov A."/>
            <person name="Andreopoulos B."/>
            <person name="Cheng J.-F."/>
            <person name="Woyke T."/>
            <person name="Pelin A."/>
            <person name="Henrissat B."/>
            <person name="Reynolds N."/>
            <person name="Benny G.L."/>
            <person name="Smith M.E."/>
            <person name="James T.Y."/>
            <person name="Grigoriev I.V."/>
        </authorList>
    </citation>
    <scope>NUCLEOTIDE SEQUENCE</scope>
    <source>
        <strain evidence="3">CSF55</strain>
    </source>
</reference>
<feature type="transmembrane region" description="Helical" evidence="1">
    <location>
        <begin position="20"/>
        <end position="39"/>
    </location>
</feature>
<dbReference type="EMBL" id="KE560917">
    <property type="protein sequence ID" value="EPZ34785.1"/>
    <property type="molecule type" value="Genomic_DNA"/>
</dbReference>
<evidence type="ECO:0000313" key="4">
    <source>
        <dbReference type="Proteomes" id="UP000030755"/>
    </source>
</evidence>
<protein>
    <submittedName>
        <fullName evidence="2">Uncharacterized protein</fullName>
    </submittedName>
</protein>
<reference evidence="5" key="2">
    <citation type="journal article" date="2018" name="Nat. Microbiol.">
        <title>Leveraging single-cell genomics to expand the fungal tree of life.</title>
        <authorList>
            <person name="Ahrendt S.R."/>
            <person name="Quandt C.A."/>
            <person name="Ciobanu D."/>
            <person name="Clum A."/>
            <person name="Salamov A."/>
            <person name="Andreopoulos B."/>
            <person name="Cheng J.F."/>
            <person name="Woyke T."/>
            <person name="Pelin A."/>
            <person name="Henrissat B."/>
            <person name="Reynolds N.K."/>
            <person name="Benny G.L."/>
            <person name="Smith M.E."/>
            <person name="James T.Y."/>
            <person name="Grigoriev I.V."/>
        </authorList>
    </citation>
    <scope>NUCLEOTIDE SEQUENCE [LARGE SCALE GENOMIC DNA]</scope>
    <source>
        <strain evidence="5">CSF55</strain>
    </source>
</reference>
<dbReference type="Proteomes" id="UP000030755">
    <property type="component" value="Unassembled WGS sequence"/>
</dbReference>
<sequence>MYLDPYATPSCLKLTVIGLSSSHIFGLPGSIFGLSMFLTRENKDYLLAKLGFKDTQYSTVGRSTNAKMSATLSQNVKTGNK</sequence>
<evidence type="ECO:0000313" key="2">
    <source>
        <dbReference type="EMBL" id="EPZ34785.1"/>
    </source>
</evidence>
<name>A0A075AWS0_ROZAC</name>
<dbReference type="Proteomes" id="UP000281549">
    <property type="component" value="Unassembled WGS sequence"/>
</dbReference>
<gene>
    <name evidence="2" type="ORF">O9G_004497</name>
    <name evidence="3" type="ORF">ROZALSC1DRAFT_30100</name>
</gene>
<reference evidence="2 4" key="1">
    <citation type="journal article" date="2013" name="Curr. Biol.">
        <title>Shared signatures of parasitism and phylogenomics unite Cryptomycota and microsporidia.</title>
        <authorList>
            <person name="James T.Y."/>
            <person name="Pelin A."/>
            <person name="Bonen L."/>
            <person name="Ahrendt S."/>
            <person name="Sain D."/>
            <person name="Corradi N."/>
            <person name="Stajich J.E."/>
        </authorList>
    </citation>
    <scope>NUCLEOTIDE SEQUENCE [LARGE SCALE GENOMIC DNA]</scope>
    <source>
        <strain evidence="2 4">CSF55</strain>
        <strain evidence="2 4">CSF55</strain>
    </source>
</reference>
<dbReference type="EMBL" id="ML005537">
    <property type="protein sequence ID" value="RKP18177.1"/>
    <property type="molecule type" value="Genomic_DNA"/>
</dbReference>
<evidence type="ECO:0000313" key="5">
    <source>
        <dbReference type="Proteomes" id="UP000281549"/>
    </source>
</evidence>
<dbReference type="HOGENOM" id="CLU_2575207_0_0_1"/>
<keyword evidence="1" id="KW-1133">Transmembrane helix</keyword>
<keyword evidence="4" id="KW-1185">Reference proteome</keyword>
<proteinExistence type="predicted"/>
<evidence type="ECO:0000313" key="3">
    <source>
        <dbReference type="EMBL" id="RKP18177.1"/>
    </source>
</evidence>
<accession>A0A075AWS0</accession>
<keyword evidence="1" id="KW-0472">Membrane</keyword>
<keyword evidence="1" id="KW-0812">Transmembrane</keyword>
<evidence type="ECO:0000256" key="1">
    <source>
        <dbReference type="SAM" id="Phobius"/>
    </source>
</evidence>